<dbReference type="GO" id="GO:0016740">
    <property type="term" value="F:transferase activity"/>
    <property type="evidence" value="ECO:0007669"/>
    <property type="project" value="UniProtKB-KW"/>
</dbReference>
<gene>
    <name evidence="2" type="ORF">SAMN05444372_102313</name>
</gene>
<dbReference type="AlphaFoldDB" id="A0A1M5H6H7"/>
<dbReference type="PANTHER" id="PTHR43179:SF7">
    <property type="entry name" value="RHAMNOSYLTRANSFERASE WBBL"/>
    <property type="match status" value="1"/>
</dbReference>
<dbReference type="RefSeq" id="WP_073017289.1">
    <property type="nucleotide sequence ID" value="NZ_FQWF01000002.1"/>
</dbReference>
<dbReference type="InterPro" id="IPR001173">
    <property type="entry name" value="Glyco_trans_2-like"/>
</dbReference>
<dbReference type="Pfam" id="PF00535">
    <property type="entry name" value="Glycos_transf_2"/>
    <property type="match status" value="1"/>
</dbReference>
<dbReference type="OrthoDB" id="9771846at2"/>
<evidence type="ECO:0000259" key="1">
    <source>
        <dbReference type="Pfam" id="PF00535"/>
    </source>
</evidence>
<protein>
    <submittedName>
        <fullName evidence="2">Glycosyltransferase, GT2 family</fullName>
    </submittedName>
</protein>
<keyword evidence="3" id="KW-1185">Reference proteome</keyword>
<dbReference type="STRING" id="229205.SAMN05444372_102313"/>
<name>A0A1M5H6H7_9FLAO</name>
<dbReference type="SUPFAM" id="SSF53448">
    <property type="entry name" value="Nucleotide-diphospho-sugar transferases"/>
    <property type="match status" value="1"/>
</dbReference>
<feature type="domain" description="Glycosyltransferase 2-like" evidence="1">
    <location>
        <begin position="5"/>
        <end position="128"/>
    </location>
</feature>
<sequence length="312" mass="36466">MKILIIIVTYNGVNWIDECLQSILKSYILPDIFIIDNNSTDDTVAHLKKHYLSKIILHESPVNLGFGKGNNIGLQFALHNNYQYVFLMNQDAFLEINTLSELIAISEKNRSYGILSPIHLNKQGEKLETYFASFVNYIKNPHFYSDFIIGKSIKSIYDFEFISAAAWLLPLDTIKKIGGFDPIFWHYGEDDNYCQRVLFHNLKIGVVTKSFIRHDSKIRVHDKQYIYTERFFQDYTKDLQVKFANVNYTPTVNIFWFQTKILIKDLLSSIVTFDYKKLKSTIRKFGSSRKIFCEISKSKKINCKIGAHYLDR</sequence>
<dbReference type="EMBL" id="FQWF01000002">
    <property type="protein sequence ID" value="SHG11631.1"/>
    <property type="molecule type" value="Genomic_DNA"/>
</dbReference>
<proteinExistence type="predicted"/>
<keyword evidence="2" id="KW-0808">Transferase</keyword>
<evidence type="ECO:0000313" key="3">
    <source>
        <dbReference type="Proteomes" id="UP000184020"/>
    </source>
</evidence>
<reference evidence="3" key="1">
    <citation type="submission" date="2016-11" db="EMBL/GenBank/DDBJ databases">
        <authorList>
            <person name="Varghese N."/>
            <person name="Submissions S."/>
        </authorList>
    </citation>
    <scope>NUCLEOTIDE SEQUENCE [LARGE SCALE GENOMIC DNA]</scope>
    <source>
        <strain evidence="3">DSM 17659</strain>
    </source>
</reference>
<dbReference type="PANTHER" id="PTHR43179">
    <property type="entry name" value="RHAMNOSYLTRANSFERASE WBBL"/>
    <property type="match status" value="1"/>
</dbReference>
<dbReference type="InterPro" id="IPR029044">
    <property type="entry name" value="Nucleotide-diphossugar_trans"/>
</dbReference>
<evidence type="ECO:0000313" key="2">
    <source>
        <dbReference type="EMBL" id="SHG11631.1"/>
    </source>
</evidence>
<organism evidence="2 3">
    <name type="scientific">Flavobacterium micromati</name>
    <dbReference type="NCBI Taxonomy" id="229205"/>
    <lineage>
        <taxon>Bacteria</taxon>
        <taxon>Pseudomonadati</taxon>
        <taxon>Bacteroidota</taxon>
        <taxon>Flavobacteriia</taxon>
        <taxon>Flavobacteriales</taxon>
        <taxon>Flavobacteriaceae</taxon>
        <taxon>Flavobacterium</taxon>
    </lineage>
</organism>
<dbReference type="Proteomes" id="UP000184020">
    <property type="component" value="Unassembled WGS sequence"/>
</dbReference>
<accession>A0A1M5H6H7</accession>
<dbReference type="Gene3D" id="3.90.550.10">
    <property type="entry name" value="Spore Coat Polysaccharide Biosynthesis Protein SpsA, Chain A"/>
    <property type="match status" value="1"/>
</dbReference>